<reference evidence="4 5" key="1">
    <citation type="journal article" date="2023" name="Plants (Basel)">
        <title>Bridging the Gap: Combining Genomics and Transcriptomics Approaches to Understand Stylosanthes scabra, an Orphan Legume from the Brazilian Caatinga.</title>
        <authorList>
            <person name="Ferreira-Neto J.R.C."/>
            <person name="da Silva M.D."/>
            <person name="Binneck E."/>
            <person name="de Melo N.F."/>
            <person name="da Silva R.H."/>
            <person name="de Melo A.L.T.M."/>
            <person name="Pandolfi V."/>
            <person name="Bustamante F.O."/>
            <person name="Brasileiro-Vidal A.C."/>
            <person name="Benko-Iseppon A.M."/>
        </authorList>
    </citation>
    <scope>NUCLEOTIDE SEQUENCE [LARGE SCALE GENOMIC DNA]</scope>
    <source>
        <tissue evidence="4">Leaves</tissue>
    </source>
</reference>
<dbReference type="SMART" id="SM00248">
    <property type="entry name" value="ANK"/>
    <property type="match status" value="3"/>
</dbReference>
<dbReference type="Proteomes" id="UP001341840">
    <property type="component" value="Unassembled WGS sequence"/>
</dbReference>
<feature type="domain" description="PGG" evidence="3">
    <location>
        <begin position="454"/>
        <end position="566"/>
    </location>
</feature>
<organism evidence="4 5">
    <name type="scientific">Stylosanthes scabra</name>
    <dbReference type="NCBI Taxonomy" id="79078"/>
    <lineage>
        <taxon>Eukaryota</taxon>
        <taxon>Viridiplantae</taxon>
        <taxon>Streptophyta</taxon>
        <taxon>Embryophyta</taxon>
        <taxon>Tracheophyta</taxon>
        <taxon>Spermatophyta</taxon>
        <taxon>Magnoliopsida</taxon>
        <taxon>eudicotyledons</taxon>
        <taxon>Gunneridae</taxon>
        <taxon>Pentapetalae</taxon>
        <taxon>rosids</taxon>
        <taxon>fabids</taxon>
        <taxon>Fabales</taxon>
        <taxon>Fabaceae</taxon>
        <taxon>Papilionoideae</taxon>
        <taxon>50 kb inversion clade</taxon>
        <taxon>dalbergioids sensu lato</taxon>
        <taxon>Dalbergieae</taxon>
        <taxon>Pterocarpus clade</taxon>
        <taxon>Stylosanthes</taxon>
    </lineage>
</organism>
<dbReference type="Gene3D" id="1.25.40.20">
    <property type="entry name" value="Ankyrin repeat-containing domain"/>
    <property type="match status" value="1"/>
</dbReference>
<keyword evidence="2" id="KW-1133">Transmembrane helix</keyword>
<dbReference type="InterPro" id="IPR026961">
    <property type="entry name" value="PGG_dom"/>
</dbReference>
<evidence type="ECO:0000259" key="3">
    <source>
        <dbReference type="Pfam" id="PF13962"/>
    </source>
</evidence>
<keyword evidence="2" id="KW-0812">Transmembrane</keyword>
<feature type="transmembrane region" description="Helical" evidence="2">
    <location>
        <begin position="548"/>
        <end position="569"/>
    </location>
</feature>
<sequence>MSIAESSPVMSMSAVTNELARGFNHNYYQPLHIAILKGDWESAKSFLDADPSAWTSKITTLAMTPVHVAAVGAQWKILDKLMHHVPSQSLAELDSLGCTCLHYVAMGESIDSAKGLLAKNHSLTQITDFKGFTPLVYSVTSARCKEMAWYLAMNTVDERPACPFTGDAARQLVALLTAAGFHDITMYLVQRYPNLGTISDSTGSIILNVLSKKTSDFQSGNKLGILQRCIYHCVPVQLDHLPHGDLRDSYGQTNHHQSYSGSKLWNAIQTFVPSIKHLRDLKLRQVFSVRLVEHICSQASTMSNPQFWQSFVSKDILFNATSCGIVEILRICFRFFPDLVWTHDPNEGYIAQVAIRNRQEKVFGLICKMPVISKILILSVDESLNTTSHLAARSAHSQLLSVSGAAFKMQKELQWFKRVEKMDHPLHKEVRNQDGKTAWQLFKEEHETLLEESEKWIKDTSNSCTIVAALIATVVFAAVLTVPGGNNQDKGFPIFLPNNTFLVFAASVALALFSSMASLLMFLSILTARYAEEDFLKALPRRLILGQAWLFFAIVTTMIAFSAALSLLLYKRLKWVWIPIAIMACVPVALFAKLQVSLFGAMIISTYGSSIYHSQNLW</sequence>
<dbReference type="EMBL" id="JASCZI010241707">
    <property type="protein sequence ID" value="MED6205436.1"/>
    <property type="molecule type" value="Genomic_DNA"/>
</dbReference>
<feature type="transmembrane region" description="Helical" evidence="2">
    <location>
        <begin position="464"/>
        <end position="482"/>
    </location>
</feature>
<dbReference type="PANTHER" id="PTHR24177:SF365">
    <property type="entry name" value="ANKYRIN REPEAT-CONTAINING PROTEIN NPR4-LIKE ISOFORM X1"/>
    <property type="match status" value="1"/>
</dbReference>
<dbReference type="InterPro" id="IPR036770">
    <property type="entry name" value="Ankyrin_rpt-contain_sf"/>
</dbReference>
<dbReference type="SUPFAM" id="SSF48403">
    <property type="entry name" value="Ankyrin repeat"/>
    <property type="match status" value="1"/>
</dbReference>
<comment type="caution">
    <text evidence="4">The sequence shown here is derived from an EMBL/GenBank/DDBJ whole genome shotgun (WGS) entry which is preliminary data.</text>
</comment>
<protein>
    <recommendedName>
        <fullName evidence="3">PGG domain-containing protein</fullName>
    </recommendedName>
</protein>
<dbReference type="InterPro" id="IPR002110">
    <property type="entry name" value="Ankyrin_rpt"/>
</dbReference>
<feature type="transmembrane region" description="Helical" evidence="2">
    <location>
        <begin position="575"/>
        <end position="592"/>
    </location>
</feature>
<keyword evidence="5" id="KW-1185">Reference proteome</keyword>
<gene>
    <name evidence="4" type="ORF">PIB30_118429</name>
</gene>
<keyword evidence="2" id="KW-0472">Membrane</keyword>
<feature type="transmembrane region" description="Helical" evidence="2">
    <location>
        <begin position="502"/>
        <end position="527"/>
    </location>
</feature>
<evidence type="ECO:0000313" key="4">
    <source>
        <dbReference type="EMBL" id="MED6205436.1"/>
    </source>
</evidence>
<accession>A0ABU6Y7B3</accession>
<dbReference type="PANTHER" id="PTHR24177">
    <property type="entry name" value="CASKIN"/>
    <property type="match status" value="1"/>
</dbReference>
<name>A0ABU6Y7B3_9FABA</name>
<evidence type="ECO:0000256" key="2">
    <source>
        <dbReference type="SAM" id="Phobius"/>
    </source>
</evidence>
<evidence type="ECO:0000313" key="5">
    <source>
        <dbReference type="Proteomes" id="UP001341840"/>
    </source>
</evidence>
<proteinExistence type="predicted"/>
<evidence type="ECO:0000256" key="1">
    <source>
        <dbReference type="ARBA" id="ARBA00004413"/>
    </source>
</evidence>
<comment type="subcellular location">
    <subcellularLocation>
        <location evidence="1">Cell membrane</location>
        <topology evidence="1">Peripheral membrane protein</topology>
        <orientation evidence="1">Cytoplasmic side</orientation>
    </subcellularLocation>
</comment>
<dbReference type="Pfam" id="PF13962">
    <property type="entry name" value="PGG"/>
    <property type="match status" value="1"/>
</dbReference>